<proteinExistence type="predicted"/>
<reference evidence="1 2" key="1">
    <citation type="submission" date="2019-03" db="EMBL/GenBank/DDBJ databases">
        <title>First draft genome of Liparis tanakae, snailfish: a comprehensive survey of snailfish specific genes.</title>
        <authorList>
            <person name="Kim W."/>
            <person name="Song I."/>
            <person name="Jeong J.-H."/>
            <person name="Kim D."/>
            <person name="Kim S."/>
            <person name="Ryu S."/>
            <person name="Song J.Y."/>
            <person name="Lee S.K."/>
        </authorList>
    </citation>
    <scope>NUCLEOTIDE SEQUENCE [LARGE SCALE GENOMIC DNA]</scope>
    <source>
        <tissue evidence="1">Muscle</tissue>
    </source>
</reference>
<sequence length="155" mass="16804">MVVDVKPTLSILQLKVLREGIEVAVVQGLSLVIMPENPPLMGAPGRMSVPLPSLSAHDALLSPVFNGAAILAIRHLFHFFSHRAPFPLWKSLSLVPCYILWHSLNLHQSEGNEVGGASLWVACLAHWDSRLQQSGTCSLTKPGLHTSVMATRTGL</sequence>
<organism evidence="1 2">
    <name type="scientific">Liparis tanakae</name>
    <name type="common">Tanaka's snailfish</name>
    <dbReference type="NCBI Taxonomy" id="230148"/>
    <lineage>
        <taxon>Eukaryota</taxon>
        <taxon>Metazoa</taxon>
        <taxon>Chordata</taxon>
        <taxon>Craniata</taxon>
        <taxon>Vertebrata</taxon>
        <taxon>Euteleostomi</taxon>
        <taxon>Actinopterygii</taxon>
        <taxon>Neopterygii</taxon>
        <taxon>Teleostei</taxon>
        <taxon>Neoteleostei</taxon>
        <taxon>Acanthomorphata</taxon>
        <taxon>Eupercaria</taxon>
        <taxon>Perciformes</taxon>
        <taxon>Cottioidei</taxon>
        <taxon>Cottales</taxon>
        <taxon>Liparidae</taxon>
        <taxon>Liparis</taxon>
    </lineage>
</organism>
<dbReference type="AlphaFoldDB" id="A0A4Z2IU25"/>
<accession>A0A4Z2IU25</accession>
<evidence type="ECO:0000313" key="1">
    <source>
        <dbReference type="EMBL" id="TNN81311.1"/>
    </source>
</evidence>
<dbReference type="EMBL" id="SRLO01000047">
    <property type="protein sequence ID" value="TNN81311.1"/>
    <property type="molecule type" value="Genomic_DNA"/>
</dbReference>
<dbReference type="Proteomes" id="UP000314294">
    <property type="component" value="Unassembled WGS sequence"/>
</dbReference>
<comment type="caution">
    <text evidence="1">The sequence shown here is derived from an EMBL/GenBank/DDBJ whole genome shotgun (WGS) entry which is preliminary data.</text>
</comment>
<keyword evidence="2" id="KW-1185">Reference proteome</keyword>
<gene>
    <name evidence="1" type="ORF">EYF80_008371</name>
</gene>
<evidence type="ECO:0000313" key="2">
    <source>
        <dbReference type="Proteomes" id="UP000314294"/>
    </source>
</evidence>
<protein>
    <submittedName>
        <fullName evidence="1">Uncharacterized protein</fullName>
    </submittedName>
</protein>
<name>A0A4Z2IU25_9TELE</name>